<evidence type="ECO:0000256" key="1">
    <source>
        <dbReference type="SAM" id="Phobius"/>
    </source>
</evidence>
<keyword evidence="1" id="KW-1133">Transmembrane helix</keyword>
<feature type="transmembrane region" description="Helical" evidence="1">
    <location>
        <begin position="52"/>
        <end position="70"/>
    </location>
</feature>
<protein>
    <submittedName>
        <fullName evidence="2">Uncharacterized protein</fullName>
    </submittedName>
</protein>
<keyword evidence="3" id="KW-1185">Reference proteome</keyword>
<sequence length="92" mass="10177">MTEPEWPPEPPEPLAEGRWLWRRLYVFGASFGLWSLLGQAVDRATPQTLPRLAEGLMALLALILILYLVAPTAQQLVTLTANLKLRLAGGAR</sequence>
<dbReference type="Proteomes" id="UP000595448">
    <property type="component" value="Chromosome"/>
</dbReference>
<gene>
    <name evidence="2" type="ORF">JIP62_04885</name>
</gene>
<organism evidence="2 3">
    <name type="scientific">Brevundimonas vitisensis</name>
    <dbReference type="NCBI Taxonomy" id="2800818"/>
    <lineage>
        <taxon>Bacteria</taxon>
        <taxon>Pseudomonadati</taxon>
        <taxon>Pseudomonadota</taxon>
        <taxon>Alphaproteobacteria</taxon>
        <taxon>Caulobacterales</taxon>
        <taxon>Caulobacteraceae</taxon>
        <taxon>Brevundimonas</taxon>
    </lineage>
</organism>
<dbReference type="RefSeq" id="WP_201103787.1">
    <property type="nucleotide sequence ID" value="NZ_CP067977.1"/>
</dbReference>
<keyword evidence="1" id="KW-0472">Membrane</keyword>
<evidence type="ECO:0000313" key="3">
    <source>
        <dbReference type="Proteomes" id="UP000595448"/>
    </source>
</evidence>
<feature type="transmembrane region" description="Helical" evidence="1">
    <location>
        <begin position="20"/>
        <end position="40"/>
    </location>
</feature>
<keyword evidence="1" id="KW-0812">Transmembrane</keyword>
<reference evidence="2 3" key="1">
    <citation type="submission" date="2021-01" db="EMBL/GenBank/DDBJ databases">
        <title>Brevundimonas vitis sp. nov., an bacterium isolated from grape (Vitis vinifera).</title>
        <authorList>
            <person name="Jiang L."/>
            <person name="Lee J."/>
        </authorList>
    </citation>
    <scope>NUCLEOTIDE SEQUENCE [LARGE SCALE GENOMIC DNA]</scope>
    <source>
        <strain evidence="2 3">GRTSA-9</strain>
    </source>
</reference>
<proteinExistence type="predicted"/>
<accession>A0ABX7BPF2</accession>
<dbReference type="EMBL" id="CP067977">
    <property type="protein sequence ID" value="QQQ19436.1"/>
    <property type="molecule type" value="Genomic_DNA"/>
</dbReference>
<evidence type="ECO:0000313" key="2">
    <source>
        <dbReference type="EMBL" id="QQQ19436.1"/>
    </source>
</evidence>
<name>A0ABX7BPF2_9CAUL</name>